<dbReference type="SUPFAM" id="SSF56300">
    <property type="entry name" value="Metallo-dependent phosphatases"/>
    <property type="match status" value="1"/>
</dbReference>
<proteinExistence type="predicted"/>
<gene>
    <name evidence="3" type="ORF">NAEGRDRAFT_51246</name>
</gene>
<dbReference type="Gene3D" id="3.60.21.10">
    <property type="match status" value="1"/>
</dbReference>
<dbReference type="Proteomes" id="UP000006671">
    <property type="component" value="Unassembled WGS sequence"/>
</dbReference>
<keyword evidence="1" id="KW-0732">Signal</keyword>
<reference evidence="3 4" key="1">
    <citation type="journal article" date="2010" name="Cell">
        <title>The genome of Naegleria gruberi illuminates early eukaryotic versatility.</title>
        <authorList>
            <person name="Fritz-Laylin L.K."/>
            <person name="Prochnik S.E."/>
            <person name="Ginger M.L."/>
            <person name="Dacks J.B."/>
            <person name="Carpenter M.L."/>
            <person name="Field M.C."/>
            <person name="Kuo A."/>
            <person name="Paredez A."/>
            <person name="Chapman J."/>
            <person name="Pham J."/>
            <person name="Shu S."/>
            <person name="Neupane R."/>
            <person name="Cipriano M."/>
            <person name="Mancuso J."/>
            <person name="Tu H."/>
            <person name="Salamov A."/>
            <person name="Lindquist E."/>
            <person name="Shapiro H."/>
            <person name="Lucas S."/>
            <person name="Grigoriev I.V."/>
            <person name="Cande W.Z."/>
            <person name="Fulton C."/>
            <person name="Rokhsar D.S."/>
            <person name="Dawson S.C."/>
        </authorList>
    </citation>
    <scope>NUCLEOTIDE SEQUENCE [LARGE SCALE GENOMIC DNA]</scope>
    <source>
        <strain evidence="3 4">NEG-M</strain>
    </source>
</reference>
<dbReference type="Pfam" id="PF00149">
    <property type="entry name" value="Metallophos"/>
    <property type="match status" value="1"/>
</dbReference>
<dbReference type="InParanoid" id="D2VPK2"/>
<keyword evidence="4" id="KW-1185">Reference proteome</keyword>
<organism evidence="4">
    <name type="scientific">Naegleria gruberi</name>
    <name type="common">Amoeba</name>
    <dbReference type="NCBI Taxonomy" id="5762"/>
    <lineage>
        <taxon>Eukaryota</taxon>
        <taxon>Discoba</taxon>
        <taxon>Heterolobosea</taxon>
        <taxon>Tetramitia</taxon>
        <taxon>Eutetramitia</taxon>
        <taxon>Vahlkampfiidae</taxon>
        <taxon>Naegleria</taxon>
    </lineage>
</organism>
<evidence type="ECO:0000259" key="2">
    <source>
        <dbReference type="Pfam" id="PF00149"/>
    </source>
</evidence>
<feature type="signal peptide" evidence="1">
    <location>
        <begin position="1"/>
        <end position="20"/>
    </location>
</feature>
<dbReference type="PANTHER" id="PTHR31302:SF0">
    <property type="entry name" value="TRANSMEMBRANE PROTEIN WITH METALLOPHOSPHOESTERASE DOMAIN"/>
    <property type="match status" value="1"/>
</dbReference>
<dbReference type="RefSeq" id="XP_002673881.1">
    <property type="nucleotide sequence ID" value="XM_002673835.1"/>
</dbReference>
<dbReference type="VEuPathDB" id="AmoebaDB:NAEGRDRAFT_51246"/>
<dbReference type="InterPro" id="IPR029052">
    <property type="entry name" value="Metallo-depent_PP-like"/>
</dbReference>
<evidence type="ECO:0000313" key="4">
    <source>
        <dbReference type="Proteomes" id="UP000006671"/>
    </source>
</evidence>
<evidence type="ECO:0000256" key="1">
    <source>
        <dbReference type="SAM" id="SignalP"/>
    </source>
</evidence>
<dbReference type="InterPro" id="IPR051158">
    <property type="entry name" value="Metallophosphoesterase_sf"/>
</dbReference>
<dbReference type="InterPro" id="IPR004843">
    <property type="entry name" value="Calcineurin-like_PHP"/>
</dbReference>
<dbReference type="GeneID" id="8851099"/>
<protein>
    <submittedName>
        <fullName evidence="3">Predicted protein</fullName>
    </submittedName>
</protein>
<dbReference type="GO" id="GO:0016787">
    <property type="term" value="F:hydrolase activity"/>
    <property type="evidence" value="ECO:0007669"/>
    <property type="project" value="InterPro"/>
</dbReference>
<dbReference type="EMBL" id="GG738887">
    <property type="protein sequence ID" value="EFC41137.1"/>
    <property type="molecule type" value="Genomic_DNA"/>
</dbReference>
<evidence type="ECO:0000313" key="3">
    <source>
        <dbReference type="EMBL" id="EFC41137.1"/>
    </source>
</evidence>
<feature type="domain" description="Calcineurin-like phosphoesterase" evidence="2">
    <location>
        <begin position="44"/>
        <end position="219"/>
    </location>
</feature>
<dbReference type="PANTHER" id="PTHR31302">
    <property type="entry name" value="TRANSMEMBRANE PROTEIN WITH METALLOPHOSPHOESTERASE DOMAIN-RELATED"/>
    <property type="match status" value="1"/>
</dbReference>
<dbReference type="KEGG" id="ngr:NAEGRDRAFT_51246"/>
<name>D2VPK2_NAEGR</name>
<accession>D2VPK2</accession>
<dbReference type="OrthoDB" id="783096at2759"/>
<sequence length="301" mass="34187">MKKIILFISVTLCLFGLYHTLSPRVVMEHSVNVSKGLDQKRYIKIIPISDVHLGHSMSVKDFSNLSQDILNIVNRDPENTLVLFMGDFFTFESEFNVAFEDAIYEGLKPLQSIHKNVYVALGNHDIDLLDTVLYQLKRLQITILTDESLVLKKKRIQLTGFNYFFKNADILSKQVASNAKMEKDVDLRLLLLHNPSHFKYAASELNDKIPSITFSGHFHGGQFSARNFFRSLRIGFVEAITGHPDYEWYGFDFESETVKSLSSIALKPSNPLLYVCSGAGFYGPPLRIGTSSELPIIHINY</sequence>
<dbReference type="AlphaFoldDB" id="D2VPK2"/>
<feature type="chain" id="PRO_5003037784" evidence="1">
    <location>
        <begin position="21"/>
        <end position="301"/>
    </location>
</feature>